<keyword evidence="3" id="KW-1185">Reference proteome</keyword>
<name>A0AAW1FAI5_ZOAVI</name>
<feature type="region of interest" description="Disordered" evidence="1">
    <location>
        <begin position="1"/>
        <end position="41"/>
    </location>
</feature>
<accession>A0AAW1FAI5</accession>
<sequence>MVGGRRSSGGGPDGKLWKVSEHTEPRLSPAPALAWRKSTKKRLSAETRFGTQACHKTSQPPYWPTAVDDARQRCVVFGALDKWTGVGVGIPGQRPTRE</sequence>
<gene>
    <name evidence="2" type="ORF">VZT92_012080</name>
</gene>
<feature type="compositionally biased region" description="Gly residues" evidence="1">
    <location>
        <begin position="1"/>
        <end position="13"/>
    </location>
</feature>
<comment type="caution">
    <text evidence="2">The sequence shown here is derived from an EMBL/GenBank/DDBJ whole genome shotgun (WGS) entry which is preliminary data.</text>
</comment>
<reference evidence="2 3" key="1">
    <citation type="journal article" date="2024" name="Genome Biol. Evol.">
        <title>Chromosome-level genome assembly of the viviparous eelpout Zoarces viviparus.</title>
        <authorList>
            <person name="Fuhrmann N."/>
            <person name="Brasseur M.V."/>
            <person name="Bakowski C.E."/>
            <person name="Podsiadlowski L."/>
            <person name="Prost S."/>
            <person name="Krehenwinkel H."/>
            <person name="Mayer C."/>
        </authorList>
    </citation>
    <scope>NUCLEOTIDE SEQUENCE [LARGE SCALE GENOMIC DNA]</scope>
    <source>
        <strain evidence="2">NO-MEL_2022_Ind0_liver</strain>
    </source>
</reference>
<dbReference type="Proteomes" id="UP001488805">
    <property type="component" value="Unassembled WGS sequence"/>
</dbReference>
<dbReference type="EMBL" id="JBCEZU010000100">
    <property type="protein sequence ID" value="KAK9530589.1"/>
    <property type="molecule type" value="Genomic_DNA"/>
</dbReference>
<dbReference type="AlphaFoldDB" id="A0AAW1FAI5"/>
<organism evidence="2 3">
    <name type="scientific">Zoarces viviparus</name>
    <name type="common">Viviparous eelpout</name>
    <name type="synonym">Blennius viviparus</name>
    <dbReference type="NCBI Taxonomy" id="48416"/>
    <lineage>
        <taxon>Eukaryota</taxon>
        <taxon>Metazoa</taxon>
        <taxon>Chordata</taxon>
        <taxon>Craniata</taxon>
        <taxon>Vertebrata</taxon>
        <taxon>Euteleostomi</taxon>
        <taxon>Actinopterygii</taxon>
        <taxon>Neopterygii</taxon>
        <taxon>Teleostei</taxon>
        <taxon>Neoteleostei</taxon>
        <taxon>Acanthomorphata</taxon>
        <taxon>Eupercaria</taxon>
        <taxon>Perciformes</taxon>
        <taxon>Cottioidei</taxon>
        <taxon>Zoarcales</taxon>
        <taxon>Zoarcidae</taxon>
        <taxon>Zoarcinae</taxon>
        <taxon>Zoarces</taxon>
    </lineage>
</organism>
<evidence type="ECO:0000256" key="1">
    <source>
        <dbReference type="SAM" id="MobiDB-lite"/>
    </source>
</evidence>
<evidence type="ECO:0000313" key="2">
    <source>
        <dbReference type="EMBL" id="KAK9530589.1"/>
    </source>
</evidence>
<evidence type="ECO:0000313" key="3">
    <source>
        <dbReference type="Proteomes" id="UP001488805"/>
    </source>
</evidence>
<feature type="compositionally biased region" description="Basic and acidic residues" evidence="1">
    <location>
        <begin position="15"/>
        <end position="25"/>
    </location>
</feature>
<protein>
    <submittedName>
        <fullName evidence="2">Uncharacterized protein</fullName>
    </submittedName>
</protein>
<proteinExistence type="predicted"/>